<dbReference type="RefSeq" id="WP_326756848.1">
    <property type="nucleotide sequence ID" value="NZ_CP109134.1"/>
</dbReference>
<gene>
    <name evidence="1" type="ORF">OIE73_39830</name>
</gene>
<evidence type="ECO:0000313" key="2">
    <source>
        <dbReference type="Proteomes" id="UP001335325"/>
    </source>
</evidence>
<protein>
    <submittedName>
        <fullName evidence="1">Uncharacterized protein</fullName>
    </submittedName>
</protein>
<dbReference type="EMBL" id="CP109134">
    <property type="protein sequence ID" value="WSD11203.1"/>
    <property type="molecule type" value="Genomic_DNA"/>
</dbReference>
<organism evidence="1 2">
    <name type="scientific">Streptomyces hirsutus</name>
    <dbReference type="NCBI Taxonomy" id="35620"/>
    <lineage>
        <taxon>Bacteria</taxon>
        <taxon>Bacillati</taxon>
        <taxon>Actinomycetota</taxon>
        <taxon>Actinomycetes</taxon>
        <taxon>Kitasatosporales</taxon>
        <taxon>Streptomycetaceae</taxon>
        <taxon>Streptomyces</taxon>
    </lineage>
</organism>
<evidence type="ECO:0000313" key="1">
    <source>
        <dbReference type="EMBL" id="WSD11203.1"/>
    </source>
</evidence>
<dbReference type="Proteomes" id="UP001335325">
    <property type="component" value="Chromosome"/>
</dbReference>
<reference evidence="1 2" key="1">
    <citation type="submission" date="2022-10" db="EMBL/GenBank/DDBJ databases">
        <title>The complete genomes of actinobacterial strains from the NBC collection.</title>
        <authorList>
            <person name="Joergensen T.S."/>
            <person name="Alvarez Arevalo M."/>
            <person name="Sterndorff E.B."/>
            <person name="Faurdal D."/>
            <person name="Vuksanovic O."/>
            <person name="Mourched A.-S."/>
            <person name="Charusanti P."/>
            <person name="Shaw S."/>
            <person name="Blin K."/>
            <person name="Weber T."/>
        </authorList>
    </citation>
    <scope>NUCLEOTIDE SEQUENCE [LARGE SCALE GENOMIC DNA]</scope>
    <source>
        <strain evidence="1 2">NBC 01753</strain>
    </source>
</reference>
<keyword evidence="2" id="KW-1185">Reference proteome</keyword>
<dbReference type="GeneID" id="91548865"/>
<name>A0ABZ1GYA8_9ACTN</name>
<accession>A0ABZ1GYA8</accession>
<sequence>MVDGELTLLVLVVLVVFGGQILKGRGRPGPVHLWRHLHGLAVVERRQ</sequence>
<proteinExistence type="predicted"/>